<keyword evidence="2" id="KW-1185">Reference proteome</keyword>
<proteinExistence type="predicted"/>
<protein>
    <submittedName>
        <fullName evidence="1">Uncharacterized protein</fullName>
    </submittedName>
</protein>
<dbReference type="EnsemblMetazoa" id="GAUT014114-RA">
    <property type="protein sequence ID" value="GAUT014114-PA"/>
    <property type="gene ID" value="GAUT014114"/>
</dbReference>
<name>A0A1A9USR2_GLOAU</name>
<accession>A0A1A9USR2</accession>
<sequence>MSQQQEQQASVYNHDLNHTQHYISVSKVFALLNDGCTAMSCHPISEQQIDILKKLSKYELRMAYKFMYNNEHLFKKFFPLFCFYFGIQGDRNKLLNMADDLNRYPDHLVFLFDLHAGLMKTGLNEMNACRYILTRSCKNLTDELFMQFLAIFEGNLSTEMWKV</sequence>
<reference evidence="1" key="1">
    <citation type="submission" date="2020-05" db="UniProtKB">
        <authorList>
            <consortium name="EnsemblMetazoa"/>
        </authorList>
    </citation>
    <scope>IDENTIFICATION</scope>
    <source>
        <strain evidence="1">TTRI</strain>
    </source>
</reference>
<dbReference type="VEuPathDB" id="VectorBase:GAUT014114"/>
<evidence type="ECO:0000313" key="2">
    <source>
        <dbReference type="Proteomes" id="UP000078200"/>
    </source>
</evidence>
<dbReference type="Proteomes" id="UP000078200">
    <property type="component" value="Unassembled WGS sequence"/>
</dbReference>
<dbReference type="AlphaFoldDB" id="A0A1A9USR2"/>
<evidence type="ECO:0000313" key="1">
    <source>
        <dbReference type="EnsemblMetazoa" id="GAUT014114-PA"/>
    </source>
</evidence>
<organism evidence="1 2">
    <name type="scientific">Glossina austeni</name>
    <name type="common">Savannah tsetse fly</name>
    <dbReference type="NCBI Taxonomy" id="7395"/>
    <lineage>
        <taxon>Eukaryota</taxon>
        <taxon>Metazoa</taxon>
        <taxon>Ecdysozoa</taxon>
        <taxon>Arthropoda</taxon>
        <taxon>Hexapoda</taxon>
        <taxon>Insecta</taxon>
        <taxon>Pterygota</taxon>
        <taxon>Neoptera</taxon>
        <taxon>Endopterygota</taxon>
        <taxon>Diptera</taxon>
        <taxon>Brachycera</taxon>
        <taxon>Muscomorpha</taxon>
        <taxon>Hippoboscoidea</taxon>
        <taxon>Glossinidae</taxon>
        <taxon>Glossina</taxon>
    </lineage>
</organism>
<dbReference type="STRING" id="7395.A0A1A9USR2"/>